<evidence type="ECO:0000313" key="1">
    <source>
        <dbReference type="EMBL" id="KAJ9090939.1"/>
    </source>
</evidence>
<keyword evidence="2" id="KW-1185">Reference proteome</keyword>
<proteinExistence type="predicted"/>
<protein>
    <submittedName>
        <fullName evidence="1">Uncharacterized protein</fullName>
    </submittedName>
</protein>
<dbReference type="Proteomes" id="UP001227268">
    <property type="component" value="Unassembled WGS sequence"/>
</dbReference>
<accession>A0ACC2UV61</accession>
<name>A0ACC2UV61_9TREE</name>
<organism evidence="1 2">
    <name type="scientific">Naganishia friedmannii</name>
    <dbReference type="NCBI Taxonomy" id="89922"/>
    <lineage>
        <taxon>Eukaryota</taxon>
        <taxon>Fungi</taxon>
        <taxon>Dikarya</taxon>
        <taxon>Basidiomycota</taxon>
        <taxon>Agaricomycotina</taxon>
        <taxon>Tremellomycetes</taxon>
        <taxon>Filobasidiales</taxon>
        <taxon>Filobasidiaceae</taxon>
        <taxon>Naganishia</taxon>
    </lineage>
</organism>
<reference evidence="1" key="1">
    <citation type="submission" date="2023-04" db="EMBL/GenBank/DDBJ databases">
        <title>Draft Genome sequencing of Naganishia species isolated from polar environments using Oxford Nanopore Technology.</title>
        <authorList>
            <person name="Leo P."/>
            <person name="Venkateswaran K."/>
        </authorList>
    </citation>
    <scope>NUCLEOTIDE SEQUENCE</scope>
    <source>
        <strain evidence="1">MNA-CCFEE 5423</strain>
    </source>
</reference>
<sequence>MRIFIVYQAAVLLAFAGTALADTIFIESVRKIGSNATRDCYPRAWVRAEDLRPGREVRAEARLKVEGDGCDKVVSKWQVGLRKRERAIFKFHAANVTLPERPQFKPDADDELPYHDESASTYLRPFRVNIPPTNFPYTASTRMGRISYNGAQDISSVEELFEYYFLLTYNDGTVVDVPAGVTAFVPASTAEQYEHVDTLPSVVRPVHLNVPRAGDRPSAAPKETPECDDGLVSDFKVSVELPHDGILAAGTTYSLNVTIEQLGNSTEVPAEVFVRVKPCKRDTWAATYAFDEQHKAQATTCDDGFTPLPGVIQFRSSSFGMGDAREGSVLMTKPAQSYGESHGVGPAMRYSMMGHPRDHGSVEVVDDFKRTRTLQVNLTIPDDIAFTYNHTLQSVENRLYVRMQTQFSCEKTKPPPIGGARAELIDDDLWTTWWTAHSKASPHNKARKQRIVTGNVTVEILPPITSLWNASSPLIDYKDPAAKAIVLSTIDASVLQDGEYPHVNTLVIESEQDRQLHKFDIYQRLPICKHYKHHGRCQSGLGEGLTGEVWARYQWRQAQSVGGEEEEKVSPLSSTVENEFFSAQVVLH</sequence>
<gene>
    <name evidence="1" type="ORF">QFC21_007354</name>
</gene>
<dbReference type="EMBL" id="JASBWT010000076">
    <property type="protein sequence ID" value="KAJ9090939.1"/>
    <property type="molecule type" value="Genomic_DNA"/>
</dbReference>
<evidence type="ECO:0000313" key="2">
    <source>
        <dbReference type="Proteomes" id="UP001227268"/>
    </source>
</evidence>
<comment type="caution">
    <text evidence="1">The sequence shown here is derived from an EMBL/GenBank/DDBJ whole genome shotgun (WGS) entry which is preliminary data.</text>
</comment>